<feature type="compositionally biased region" description="Polar residues" evidence="1">
    <location>
        <begin position="125"/>
        <end position="136"/>
    </location>
</feature>
<accession>A0AAD3Y2J8</accession>
<dbReference type="AlphaFoldDB" id="A0AAD3Y2J8"/>
<evidence type="ECO:0000313" key="2">
    <source>
        <dbReference type="EMBL" id="GMH27102.1"/>
    </source>
</evidence>
<keyword evidence="3" id="KW-1185">Reference proteome</keyword>
<proteinExistence type="predicted"/>
<comment type="caution">
    <text evidence="2">The sequence shown here is derived from an EMBL/GenBank/DDBJ whole genome shotgun (WGS) entry which is preliminary data.</text>
</comment>
<feature type="region of interest" description="Disordered" evidence="1">
    <location>
        <begin position="67"/>
        <end position="97"/>
    </location>
</feature>
<dbReference type="Proteomes" id="UP001279734">
    <property type="component" value="Unassembled WGS sequence"/>
</dbReference>
<evidence type="ECO:0000256" key="1">
    <source>
        <dbReference type="SAM" id="MobiDB-lite"/>
    </source>
</evidence>
<sequence>MANKENVSSVKRRKRKAVGKKLNEPSSRRRVTSSDFVVQAGPLEIGTSANPTVGLAQPVEVFQEQEITGDSTGTGSGEGVLNETQSAPLPELPQLESPIILANTEENVGMIRIMEERADWPFTHPVTTASASQPNPQGVRADRPQTPVSSSRIRWMRRL</sequence>
<feature type="region of interest" description="Disordered" evidence="1">
    <location>
        <begin position="1"/>
        <end position="35"/>
    </location>
</feature>
<feature type="compositionally biased region" description="Basic residues" evidence="1">
    <location>
        <begin position="10"/>
        <end position="19"/>
    </location>
</feature>
<feature type="region of interest" description="Disordered" evidence="1">
    <location>
        <begin position="123"/>
        <end position="159"/>
    </location>
</feature>
<gene>
    <name evidence="2" type="ORF">Nepgr_028945</name>
</gene>
<reference evidence="2" key="1">
    <citation type="submission" date="2023-05" db="EMBL/GenBank/DDBJ databases">
        <title>Nepenthes gracilis genome sequencing.</title>
        <authorList>
            <person name="Fukushima K."/>
        </authorList>
    </citation>
    <scope>NUCLEOTIDE SEQUENCE</scope>
    <source>
        <strain evidence="2">SING2019-196</strain>
    </source>
</reference>
<organism evidence="2 3">
    <name type="scientific">Nepenthes gracilis</name>
    <name type="common">Slender pitcher plant</name>
    <dbReference type="NCBI Taxonomy" id="150966"/>
    <lineage>
        <taxon>Eukaryota</taxon>
        <taxon>Viridiplantae</taxon>
        <taxon>Streptophyta</taxon>
        <taxon>Embryophyta</taxon>
        <taxon>Tracheophyta</taxon>
        <taxon>Spermatophyta</taxon>
        <taxon>Magnoliopsida</taxon>
        <taxon>eudicotyledons</taxon>
        <taxon>Gunneridae</taxon>
        <taxon>Pentapetalae</taxon>
        <taxon>Caryophyllales</taxon>
        <taxon>Nepenthaceae</taxon>
        <taxon>Nepenthes</taxon>
    </lineage>
</organism>
<protein>
    <submittedName>
        <fullName evidence="2">Uncharacterized protein</fullName>
    </submittedName>
</protein>
<dbReference type="EMBL" id="BSYO01000032">
    <property type="protein sequence ID" value="GMH27102.1"/>
    <property type="molecule type" value="Genomic_DNA"/>
</dbReference>
<evidence type="ECO:0000313" key="3">
    <source>
        <dbReference type="Proteomes" id="UP001279734"/>
    </source>
</evidence>
<name>A0AAD3Y2J8_NEPGR</name>